<dbReference type="EMBL" id="FJUX01000008">
    <property type="protein sequence ID" value="CZS91482.1"/>
    <property type="molecule type" value="Genomic_DNA"/>
</dbReference>
<evidence type="ECO:0000256" key="1">
    <source>
        <dbReference type="ARBA" id="ARBA00012344"/>
    </source>
</evidence>
<dbReference type="GO" id="GO:0005737">
    <property type="term" value="C:cytoplasm"/>
    <property type="evidence" value="ECO:0007669"/>
    <property type="project" value="TreeGrafter"/>
</dbReference>
<organism evidence="3 4">
    <name type="scientific">Rhynchosporium agropyri</name>
    <dbReference type="NCBI Taxonomy" id="914238"/>
    <lineage>
        <taxon>Eukaryota</taxon>
        <taxon>Fungi</taxon>
        <taxon>Dikarya</taxon>
        <taxon>Ascomycota</taxon>
        <taxon>Pezizomycotina</taxon>
        <taxon>Leotiomycetes</taxon>
        <taxon>Helotiales</taxon>
        <taxon>Ploettnerulaceae</taxon>
        <taxon>Rhynchosporium</taxon>
    </lineage>
</organism>
<dbReference type="GO" id="GO:0003839">
    <property type="term" value="F:gamma-glutamylcyclotransferase activity"/>
    <property type="evidence" value="ECO:0007669"/>
    <property type="project" value="EnsemblFungi"/>
</dbReference>
<dbReference type="Proteomes" id="UP000178912">
    <property type="component" value="Unassembled WGS sequence"/>
</dbReference>
<dbReference type="GO" id="GO:0006751">
    <property type="term" value="P:glutathione catabolic process"/>
    <property type="evidence" value="ECO:0007669"/>
    <property type="project" value="EnsemblFungi"/>
</dbReference>
<dbReference type="AlphaFoldDB" id="A0A1E1K0I3"/>
<reference evidence="4" key="1">
    <citation type="submission" date="2016-03" db="EMBL/GenBank/DDBJ databases">
        <authorList>
            <person name="Guldener U."/>
        </authorList>
    </citation>
    <scope>NUCLEOTIDE SEQUENCE [LARGE SCALE GENOMIC DNA]</scope>
    <source>
        <strain evidence="4">04CH-RAC-A.6.1</strain>
    </source>
</reference>
<dbReference type="Pfam" id="PF04752">
    <property type="entry name" value="ChaC"/>
    <property type="match status" value="1"/>
</dbReference>
<keyword evidence="2" id="KW-0456">Lyase</keyword>
<dbReference type="OrthoDB" id="1933483at2759"/>
<dbReference type="InterPro" id="IPR006840">
    <property type="entry name" value="ChaC"/>
</dbReference>
<dbReference type="PANTHER" id="PTHR12192">
    <property type="entry name" value="CATION TRANSPORT PROTEIN CHAC-RELATED"/>
    <property type="match status" value="1"/>
</dbReference>
<evidence type="ECO:0000313" key="3">
    <source>
        <dbReference type="EMBL" id="CZS91482.1"/>
    </source>
</evidence>
<evidence type="ECO:0000313" key="4">
    <source>
        <dbReference type="Proteomes" id="UP000178912"/>
    </source>
</evidence>
<dbReference type="PANTHER" id="PTHR12192:SF2">
    <property type="entry name" value="GLUTATHIONE-SPECIFIC GAMMA-GLUTAMYLCYCLOTRANSFERASE 2"/>
    <property type="match status" value="1"/>
</dbReference>
<accession>A0A1E1K0I3</accession>
<gene>
    <name evidence="3" type="ORF">RAG0_02093</name>
</gene>
<dbReference type="InterPro" id="IPR013024">
    <property type="entry name" value="GGCT-like"/>
</dbReference>
<keyword evidence="4" id="KW-1185">Reference proteome</keyword>
<proteinExistence type="predicted"/>
<name>A0A1E1K0I3_9HELO</name>
<dbReference type="GO" id="GO:0061928">
    <property type="term" value="F:glutathione specific gamma-glutamylcyclotransferase activity"/>
    <property type="evidence" value="ECO:0007669"/>
    <property type="project" value="UniProtKB-EC"/>
</dbReference>
<evidence type="ECO:0000256" key="2">
    <source>
        <dbReference type="ARBA" id="ARBA00023239"/>
    </source>
</evidence>
<sequence>MSDSSDPPAQPPDPATECEFWLFGYGQPLIPIPSFGIHTYSLIIVILPDRRIPGFVTGYVRRFWQNPHLHINELRPAQIAKSPLTSHPSEDHRGTTSAPGRVVTLISHSFWATLTDPHPSFPSSKVWGVAYRIPAPKVAEVRAYLDIREINGYTIHHTPFHPADGRAPPINTLVYIGTPDNEQFVGPQDVQVLAEHIWRCEGPSGLNRDYLLCLDEALDGLKRQSHG</sequence>
<dbReference type="EC" id="4.3.2.7" evidence="1"/>
<dbReference type="CDD" id="cd06661">
    <property type="entry name" value="GGCT_like"/>
    <property type="match status" value="1"/>
</dbReference>
<protein>
    <recommendedName>
        <fullName evidence="1">glutathione-specific gamma-glutamylcyclotransferase</fullName>
        <ecNumber evidence="1">4.3.2.7</ecNumber>
    </recommendedName>
</protein>